<dbReference type="CDD" id="cd00291">
    <property type="entry name" value="SirA_YedF_YeeD"/>
    <property type="match status" value="1"/>
</dbReference>
<keyword evidence="2" id="KW-0808">Transferase</keyword>
<proteinExistence type="predicted"/>
<dbReference type="GO" id="GO:0016740">
    <property type="term" value="F:transferase activity"/>
    <property type="evidence" value="ECO:0007669"/>
    <property type="project" value="UniProtKB-KW"/>
</dbReference>
<sequence length="79" mass="9122">MQYQLNVTKYRCPIPVLTVKKALKTLNVNDELRVLINNESTVEDFKLLCETNHCTILLEATIETNHPAQKTLIIRKVNQ</sequence>
<dbReference type="RefSeq" id="WP_131974891.1">
    <property type="nucleotide sequence ID" value="NZ_SLYB01000003.1"/>
</dbReference>
<evidence type="ECO:0000313" key="2">
    <source>
        <dbReference type="EMBL" id="TCP96826.1"/>
    </source>
</evidence>
<dbReference type="EMBL" id="SLYB01000003">
    <property type="protein sequence ID" value="TCP96826.1"/>
    <property type="molecule type" value="Genomic_DNA"/>
</dbReference>
<dbReference type="InterPro" id="IPR001455">
    <property type="entry name" value="TusA-like"/>
</dbReference>
<accession>A0A4R2T5Y8</accession>
<reference evidence="2 3" key="1">
    <citation type="submission" date="2019-03" db="EMBL/GenBank/DDBJ databases">
        <title>Genomic Encyclopedia of Type Strains, Phase IV (KMG-IV): sequencing the most valuable type-strain genomes for metagenomic binning, comparative biology and taxonomic classification.</title>
        <authorList>
            <person name="Goeker M."/>
        </authorList>
    </citation>
    <scope>NUCLEOTIDE SEQUENCE [LARGE SCALE GENOMIC DNA]</scope>
    <source>
        <strain evidence="2 3">DSM 28404</strain>
    </source>
</reference>
<keyword evidence="3" id="KW-1185">Reference proteome</keyword>
<dbReference type="Gene3D" id="3.30.110.40">
    <property type="entry name" value="TusA-like domain"/>
    <property type="match status" value="1"/>
</dbReference>
<dbReference type="OrthoDB" id="9797551at2"/>
<dbReference type="AlphaFoldDB" id="A0A4R2T5Y8"/>
<gene>
    <name evidence="2" type="ORF">EDC44_10323</name>
</gene>
<comment type="caution">
    <text evidence="2">The sequence shown here is derived from an EMBL/GenBank/DDBJ whole genome shotgun (WGS) entry which is preliminary data.</text>
</comment>
<organism evidence="2 3">
    <name type="scientific">Cricetibacter osteomyelitidis</name>
    <dbReference type="NCBI Taxonomy" id="1521931"/>
    <lineage>
        <taxon>Bacteria</taxon>
        <taxon>Pseudomonadati</taxon>
        <taxon>Pseudomonadota</taxon>
        <taxon>Gammaproteobacteria</taxon>
        <taxon>Pasteurellales</taxon>
        <taxon>Pasteurellaceae</taxon>
        <taxon>Cricetibacter</taxon>
    </lineage>
</organism>
<dbReference type="InterPro" id="IPR036868">
    <property type="entry name" value="TusA-like_sf"/>
</dbReference>
<evidence type="ECO:0000313" key="3">
    <source>
        <dbReference type="Proteomes" id="UP000295763"/>
    </source>
</evidence>
<dbReference type="Proteomes" id="UP000295763">
    <property type="component" value="Unassembled WGS sequence"/>
</dbReference>
<name>A0A4R2T5Y8_9PAST</name>
<evidence type="ECO:0000259" key="1">
    <source>
        <dbReference type="Pfam" id="PF01206"/>
    </source>
</evidence>
<feature type="domain" description="UPF0033" evidence="1">
    <location>
        <begin position="4"/>
        <end position="59"/>
    </location>
</feature>
<protein>
    <submittedName>
        <fullName evidence="2">TusA-related sulfurtransferase</fullName>
    </submittedName>
</protein>
<dbReference type="Pfam" id="PF01206">
    <property type="entry name" value="TusA"/>
    <property type="match status" value="1"/>
</dbReference>
<dbReference type="SUPFAM" id="SSF64307">
    <property type="entry name" value="SirA-like"/>
    <property type="match status" value="1"/>
</dbReference>